<evidence type="ECO:0000313" key="8">
    <source>
        <dbReference type="EMBL" id="QEH32854.1"/>
    </source>
</evidence>
<feature type="transmembrane region" description="Helical" evidence="6">
    <location>
        <begin position="85"/>
        <end position="107"/>
    </location>
</feature>
<feature type="transmembrane region" description="Helical" evidence="6">
    <location>
        <begin position="295"/>
        <end position="313"/>
    </location>
</feature>
<keyword evidence="2" id="KW-0436">Ligase</keyword>
<evidence type="ECO:0000256" key="6">
    <source>
        <dbReference type="SAM" id="Phobius"/>
    </source>
</evidence>
<feature type="domain" description="Major facilitator superfamily (MFS) profile" evidence="7">
    <location>
        <begin position="20"/>
        <end position="409"/>
    </location>
</feature>
<dbReference type="RefSeq" id="WP_148592339.1">
    <property type="nucleotide sequence ID" value="NZ_CP042997.1"/>
</dbReference>
<dbReference type="InterPro" id="IPR011701">
    <property type="entry name" value="MFS"/>
</dbReference>
<dbReference type="Gene3D" id="3.40.50.12780">
    <property type="entry name" value="N-terminal domain of ligase-like"/>
    <property type="match status" value="1"/>
</dbReference>
<dbReference type="SMART" id="SM00563">
    <property type="entry name" value="PlsC"/>
    <property type="match status" value="1"/>
</dbReference>
<dbReference type="Gene3D" id="3.30.300.30">
    <property type="match status" value="1"/>
</dbReference>
<dbReference type="EMBL" id="CP042997">
    <property type="protein sequence ID" value="QEH32854.1"/>
    <property type="molecule type" value="Genomic_DNA"/>
</dbReference>
<dbReference type="InterPro" id="IPR000873">
    <property type="entry name" value="AMP-dep_synth/lig_dom"/>
</dbReference>
<dbReference type="InterPro" id="IPR042099">
    <property type="entry name" value="ANL_N_sf"/>
</dbReference>
<organism evidence="8 9">
    <name type="scientific">Aquisphaera giovannonii</name>
    <dbReference type="NCBI Taxonomy" id="406548"/>
    <lineage>
        <taxon>Bacteria</taxon>
        <taxon>Pseudomonadati</taxon>
        <taxon>Planctomycetota</taxon>
        <taxon>Planctomycetia</taxon>
        <taxon>Isosphaerales</taxon>
        <taxon>Isosphaeraceae</taxon>
        <taxon>Aquisphaera</taxon>
    </lineage>
</organism>
<dbReference type="PANTHER" id="PTHR43201:SF5">
    <property type="entry name" value="MEDIUM-CHAIN ACYL-COA LIGASE ACSF2, MITOCHONDRIAL"/>
    <property type="match status" value="1"/>
</dbReference>
<gene>
    <name evidence="8" type="primary">aas_1</name>
    <name evidence="8" type="ORF">OJF2_13390</name>
</gene>
<dbReference type="KEGG" id="agv:OJF2_13390"/>
<dbReference type="AlphaFoldDB" id="A0A5B9VXN8"/>
<accession>A0A5B9VXN8</accession>
<keyword evidence="9" id="KW-1185">Reference proteome</keyword>
<dbReference type="SUPFAM" id="SSF103473">
    <property type="entry name" value="MFS general substrate transporter"/>
    <property type="match status" value="1"/>
</dbReference>
<evidence type="ECO:0000256" key="1">
    <source>
        <dbReference type="ARBA" id="ARBA00006432"/>
    </source>
</evidence>
<evidence type="ECO:0000256" key="5">
    <source>
        <dbReference type="ARBA" id="ARBA00023136"/>
    </source>
</evidence>
<dbReference type="InterPro" id="IPR036259">
    <property type="entry name" value="MFS_trans_sf"/>
</dbReference>
<dbReference type="CDD" id="cd06173">
    <property type="entry name" value="MFS_MefA_like"/>
    <property type="match status" value="1"/>
</dbReference>
<dbReference type="OrthoDB" id="9757771at2"/>
<keyword evidence="5 6" id="KW-0472">Membrane</keyword>
<dbReference type="CDD" id="cd07989">
    <property type="entry name" value="LPLAT_AGPAT-like"/>
    <property type="match status" value="1"/>
</dbReference>
<dbReference type="InterPro" id="IPR002123">
    <property type="entry name" value="Plipid/glycerol_acylTrfase"/>
</dbReference>
<protein>
    <submittedName>
        <fullName evidence="8">Bifunctional protein Aas</fullName>
    </submittedName>
</protein>
<feature type="transmembrane region" description="Helical" evidence="6">
    <location>
        <begin position="228"/>
        <end position="254"/>
    </location>
</feature>
<dbReference type="InterPro" id="IPR020845">
    <property type="entry name" value="AMP-binding_CS"/>
</dbReference>
<dbReference type="PROSITE" id="PS00455">
    <property type="entry name" value="AMP_BINDING"/>
    <property type="match status" value="1"/>
</dbReference>
<name>A0A5B9VXN8_9BACT</name>
<dbReference type="SUPFAM" id="SSF69593">
    <property type="entry name" value="Glycerol-3-phosphate (1)-acyltransferase"/>
    <property type="match status" value="1"/>
</dbReference>
<dbReference type="GO" id="GO:0006631">
    <property type="term" value="P:fatty acid metabolic process"/>
    <property type="evidence" value="ECO:0007669"/>
    <property type="project" value="TreeGrafter"/>
</dbReference>
<feature type="transmembrane region" description="Helical" evidence="6">
    <location>
        <begin position="383"/>
        <end position="403"/>
    </location>
</feature>
<dbReference type="GO" id="GO:0022857">
    <property type="term" value="F:transmembrane transporter activity"/>
    <property type="evidence" value="ECO:0007669"/>
    <property type="project" value="InterPro"/>
</dbReference>
<keyword evidence="4 6" id="KW-1133">Transmembrane helix</keyword>
<dbReference type="Gene3D" id="1.20.1250.20">
    <property type="entry name" value="MFS general substrate transporter like domains"/>
    <property type="match status" value="1"/>
</dbReference>
<dbReference type="Pfam" id="PF01553">
    <property type="entry name" value="Acyltransferase"/>
    <property type="match status" value="1"/>
</dbReference>
<proteinExistence type="inferred from homology"/>
<keyword evidence="3 6" id="KW-0812">Transmembrane</keyword>
<sequence>MIAEAHPGGPRKQGRPLLPLLIAQSLGAFNDNAWKLIVTLLAVGTAASEAAGQAQAAWVQAMFLIPLILFNLPGGALADRLSKRTVIVGTKVLEIGIMLLGTAALWMNPSGGTLATGVLVLLGIQAALFGPSKYGILPELLPHEGLAAGNGVLEMWSNLAIIAGTAAGGSILYLDERRPWLGGLVLTALAAAGMFASLGIPRVPAARPGSSGLESLRRGWRAVRGDRILRLAVAGQVIVWSVACMVPAPVLSYAKRSLGLNDRMTPLPLAALGIGVGLGSLAVGRMSRAKVEYGFVPFGAIGLTACALAFGLAQPGFAGTILIMALLGVSAGLVFVPLNALIQWRAPAEARGAVIAVSNMLSSIGMLGGTFLALALARAGFSAQGTFLGAAVGLAAGTAWSLWLVPDAFLRFLLLLLAGTLYRLRVVGASNVPEEGAALLTPNHVSFADGLFLIGATDRPIRFVVYADYFERPLIGRFLRVMKAIPIKSSGGPRMILEAFRTAGRALDDGELVCIFPEGQITRTGMTLPFERGMERIVKGRDVPIIPVHLDRVNSSIFSPLHARRMPERIPLPITVSFGEPLRSPAGPAAIRRSMAEMAERAWELRRESRRPLHHEFIRRARRHPSRLAVADAMTPGLSYIKALAAAVALARALRPSWKDQRTVGIMLPTSVAGVLANLAAAISGRVVVNLNFTAGNAAMTSAAGQAGLRTLLTSRAFAEQAKLEIPDGVEVLWIEDVKQTMTRTDRAVAMALACLAPTRLLEAAAGAVSHPSVDDTAAIIFSSGSEGDPKGVVLSHFNIDSNIEAIGQAFQIHATDRIMDVLPLFHSFGYLLLWLGPCRGMGLACHVKPQEADVVGLLVEKYRATVLFATPAFLHIYTRRCAPGRFGSLRIVVAGADKLPEAIGRAFEDKFGLRPLEGYGATECSPVIAVNTLDFREPGFYQAGSRRGSVGQPLPGVSVRIVRPEQVVDRDDLAGIGSLEPLPPDTEGMVLVRGPNVMGGYLNRDDLTRRALGDGWYVSGDLGKLDEDGFLTITGRLSRFSKIGGEMVPHGRVEDALNEAIGAEEMVFAVTAVADGREGDRLAVLHTTTDDKVDRAIEGLKSRGLPNLFIPRRDQFVKVPALPMLGTGKLDLRALKREAAQLCRQPVG</sequence>
<evidence type="ECO:0000256" key="2">
    <source>
        <dbReference type="ARBA" id="ARBA00022598"/>
    </source>
</evidence>
<dbReference type="GO" id="GO:0016746">
    <property type="term" value="F:acyltransferase activity"/>
    <property type="evidence" value="ECO:0007669"/>
    <property type="project" value="InterPro"/>
</dbReference>
<evidence type="ECO:0000259" key="7">
    <source>
        <dbReference type="PROSITE" id="PS50850"/>
    </source>
</evidence>
<dbReference type="InterPro" id="IPR045851">
    <property type="entry name" value="AMP-bd_C_sf"/>
</dbReference>
<feature type="transmembrane region" description="Helical" evidence="6">
    <location>
        <begin position="57"/>
        <end position="78"/>
    </location>
</feature>
<feature type="transmembrane region" description="Helical" evidence="6">
    <location>
        <begin position="319"/>
        <end position="342"/>
    </location>
</feature>
<dbReference type="InterPro" id="IPR020846">
    <property type="entry name" value="MFS_dom"/>
</dbReference>
<dbReference type="Proteomes" id="UP000324233">
    <property type="component" value="Chromosome"/>
</dbReference>
<evidence type="ECO:0000256" key="3">
    <source>
        <dbReference type="ARBA" id="ARBA00022692"/>
    </source>
</evidence>
<feature type="transmembrane region" description="Helical" evidence="6">
    <location>
        <begin position="266"/>
        <end position="283"/>
    </location>
</feature>
<dbReference type="PROSITE" id="PS50850">
    <property type="entry name" value="MFS"/>
    <property type="match status" value="1"/>
</dbReference>
<evidence type="ECO:0000313" key="9">
    <source>
        <dbReference type="Proteomes" id="UP000324233"/>
    </source>
</evidence>
<dbReference type="GO" id="GO:0031956">
    <property type="term" value="F:medium-chain fatty acid-CoA ligase activity"/>
    <property type="evidence" value="ECO:0007669"/>
    <property type="project" value="TreeGrafter"/>
</dbReference>
<dbReference type="PANTHER" id="PTHR43201">
    <property type="entry name" value="ACYL-COA SYNTHETASE"/>
    <property type="match status" value="1"/>
</dbReference>
<feature type="transmembrane region" description="Helical" evidence="6">
    <location>
        <begin position="152"/>
        <end position="174"/>
    </location>
</feature>
<feature type="transmembrane region" description="Helical" evidence="6">
    <location>
        <begin position="180"/>
        <end position="200"/>
    </location>
</feature>
<reference evidence="8 9" key="1">
    <citation type="submission" date="2019-08" db="EMBL/GenBank/DDBJ databases">
        <title>Deep-cultivation of Planctomycetes and their phenomic and genomic characterization uncovers novel biology.</title>
        <authorList>
            <person name="Wiegand S."/>
            <person name="Jogler M."/>
            <person name="Boedeker C."/>
            <person name="Pinto D."/>
            <person name="Vollmers J."/>
            <person name="Rivas-Marin E."/>
            <person name="Kohn T."/>
            <person name="Peeters S.H."/>
            <person name="Heuer A."/>
            <person name="Rast P."/>
            <person name="Oberbeckmann S."/>
            <person name="Bunk B."/>
            <person name="Jeske O."/>
            <person name="Meyerdierks A."/>
            <person name="Storesund J.E."/>
            <person name="Kallscheuer N."/>
            <person name="Luecker S."/>
            <person name="Lage O.M."/>
            <person name="Pohl T."/>
            <person name="Merkel B.J."/>
            <person name="Hornburger P."/>
            <person name="Mueller R.-W."/>
            <person name="Bruemmer F."/>
            <person name="Labrenz M."/>
            <person name="Spormann A.M."/>
            <person name="Op den Camp H."/>
            <person name="Overmann J."/>
            <person name="Amann R."/>
            <person name="Jetten M.S.M."/>
            <person name="Mascher T."/>
            <person name="Medema M.H."/>
            <person name="Devos D.P."/>
            <person name="Kaster A.-K."/>
            <person name="Ovreas L."/>
            <person name="Rohde M."/>
            <person name="Galperin M.Y."/>
            <person name="Jogler C."/>
        </authorList>
    </citation>
    <scope>NUCLEOTIDE SEQUENCE [LARGE SCALE GENOMIC DNA]</scope>
    <source>
        <strain evidence="8 9">OJF2</strain>
    </source>
</reference>
<evidence type="ECO:0000256" key="4">
    <source>
        <dbReference type="ARBA" id="ARBA00022989"/>
    </source>
</evidence>
<dbReference type="SUPFAM" id="SSF56801">
    <property type="entry name" value="Acetyl-CoA synthetase-like"/>
    <property type="match status" value="1"/>
</dbReference>
<dbReference type="Pfam" id="PF00501">
    <property type="entry name" value="AMP-binding"/>
    <property type="match status" value="1"/>
</dbReference>
<feature type="transmembrane region" description="Helical" evidence="6">
    <location>
        <begin position="354"/>
        <end position="377"/>
    </location>
</feature>
<dbReference type="Pfam" id="PF07690">
    <property type="entry name" value="MFS_1"/>
    <property type="match status" value="1"/>
</dbReference>
<comment type="similarity">
    <text evidence="1">Belongs to the ATP-dependent AMP-binding enzyme family.</text>
</comment>